<dbReference type="CDD" id="cd00035">
    <property type="entry name" value="ChtBD1"/>
    <property type="match status" value="1"/>
</dbReference>
<dbReference type="GeneID" id="19889311"/>
<dbReference type="SUPFAM" id="SSF57016">
    <property type="entry name" value="Plant lectins/antimicrobial peptides"/>
    <property type="match status" value="1"/>
</dbReference>
<dbReference type="GO" id="GO:0008061">
    <property type="term" value="F:chitin binding"/>
    <property type="evidence" value="ECO:0007669"/>
    <property type="project" value="UniProtKB-UniRule"/>
</dbReference>
<organism evidence="5 6">
    <name type="scientific">Beauveria bassiana (strain ARSEF 2860)</name>
    <name type="common">White muscardine disease fungus</name>
    <name type="synonym">Tritirachium shiotae</name>
    <dbReference type="NCBI Taxonomy" id="655819"/>
    <lineage>
        <taxon>Eukaryota</taxon>
        <taxon>Fungi</taxon>
        <taxon>Dikarya</taxon>
        <taxon>Ascomycota</taxon>
        <taxon>Pezizomycotina</taxon>
        <taxon>Sordariomycetes</taxon>
        <taxon>Hypocreomycetidae</taxon>
        <taxon>Hypocreales</taxon>
        <taxon>Cordycipitaceae</taxon>
        <taxon>Beauveria</taxon>
    </lineage>
</organism>
<comment type="caution">
    <text evidence="2">Lacks conserved residue(s) required for the propagation of feature annotation.</text>
</comment>
<keyword evidence="1 2" id="KW-0147">Chitin-binding</keyword>
<proteinExistence type="predicted"/>
<evidence type="ECO:0000256" key="3">
    <source>
        <dbReference type="SAM" id="SignalP"/>
    </source>
</evidence>
<feature type="chain" id="PRO_5003781624" evidence="3">
    <location>
        <begin position="19"/>
        <end position="213"/>
    </location>
</feature>
<dbReference type="InParanoid" id="J4W2Q4"/>
<evidence type="ECO:0000313" key="6">
    <source>
        <dbReference type="Proteomes" id="UP000002762"/>
    </source>
</evidence>
<protein>
    <submittedName>
        <fullName evidence="5">Peptidase M23B</fullName>
    </submittedName>
</protein>
<gene>
    <name evidence="5" type="ORF">BBA_06299</name>
</gene>
<feature type="domain" description="Chitin-binding type-1" evidence="4">
    <location>
        <begin position="27"/>
        <end position="62"/>
    </location>
</feature>
<name>J4W2Q4_BEAB2</name>
<accession>J4W2Q4</accession>
<dbReference type="EMBL" id="JH725167">
    <property type="protein sequence ID" value="EJP64730.1"/>
    <property type="molecule type" value="Genomic_DNA"/>
</dbReference>
<reference evidence="5 6" key="1">
    <citation type="journal article" date="2012" name="Sci. Rep.">
        <title>Genomic perspectives on the evolution of fungal entomopathogenicity in Beauveria bassiana.</title>
        <authorList>
            <person name="Xiao G."/>
            <person name="Ying S.H."/>
            <person name="Zheng P."/>
            <person name="Wang Z.L."/>
            <person name="Zhang S."/>
            <person name="Xie X.Q."/>
            <person name="Shang Y."/>
            <person name="St Leger R.J."/>
            <person name="Zhao G.P."/>
            <person name="Wang C."/>
            <person name="Feng M.G."/>
        </authorList>
    </citation>
    <scope>NUCLEOTIDE SEQUENCE [LARGE SCALE GENOMIC DNA]</scope>
    <source>
        <strain evidence="5 6">ARSEF 2860</strain>
    </source>
</reference>
<dbReference type="Gene3D" id="3.30.60.10">
    <property type="entry name" value="Endochitinase-like"/>
    <property type="match status" value="1"/>
</dbReference>
<keyword evidence="2" id="KW-1015">Disulfide bond</keyword>
<dbReference type="HOGENOM" id="CLU_1294161_0_0_1"/>
<sequence length="213" mass="22061">MKYTPSLLLFSLISTAAAMPHELVALYGECSSSANCAPGYCCSQYGYCGTGAEYCGSNPPSGGGGGGGGGSSYPGLDAVQSRNAAAAIGQVRAEGLNRQACLAVISTALQESTLHIYANPVVPASMNYPHDLVGGGQDSIGMFQQRPEYYPDIAADMSAAGSTRQFLAVMKQVPNWQTMKVSALDQAVQRAEAGNLYAQRLPLANQVCSAAGF</sequence>
<feature type="disulfide bond" evidence="2">
    <location>
        <begin position="41"/>
        <end position="55"/>
    </location>
</feature>
<dbReference type="PROSITE" id="PS50941">
    <property type="entry name" value="CHIT_BIND_I_2"/>
    <property type="match status" value="1"/>
</dbReference>
<evidence type="ECO:0000256" key="2">
    <source>
        <dbReference type="PROSITE-ProRule" id="PRU00261"/>
    </source>
</evidence>
<dbReference type="InterPro" id="IPR018371">
    <property type="entry name" value="Chitin-binding_1_CS"/>
</dbReference>
<dbReference type="InterPro" id="IPR001002">
    <property type="entry name" value="Chitin-bd_1"/>
</dbReference>
<dbReference type="Pfam" id="PF00187">
    <property type="entry name" value="Chitin_bind_1"/>
    <property type="match status" value="1"/>
</dbReference>
<dbReference type="InterPro" id="IPR036861">
    <property type="entry name" value="Endochitinase-like_sf"/>
</dbReference>
<dbReference type="RefSeq" id="XP_008599618.1">
    <property type="nucleotide sequence ID" value="XM_008601396.1"/>
</dbReference>
<evidence type="ECO:0000256" key="1">
    <source>
        <dbReference type="ARBA" id="ARBA00022669"/>
    </source>
</evidence>
<evidence type="ECO:0000259" key="4">
    <source>
        <dbReference type="PROSITE" id="PS50941"/>
    </source>
</evidence>
<dbReference type="Proteomes" id="UP000002762">
    <property type="component" value="Unassembled WGS sequence"/>
</dbReference>
<keyword evidence="3" id="KW-0732">Signal</keyword>
<dbReference type="OrthoDB" id="2251794at2759"/>
<feature type="signal peptide" evidence="3">
    <location>
        <begin position="1"/>
        <end position="18"/>
    </location>
</feature>
<keyword evidence="6" id="KW-1185">Reference proteome</keyword>
<evidence type="ECO:0000313" key="5">
    <source>
        <dbReference type="EMBL" id="EJP64730.1"/>
    </source>
</evidence>
<dbReference type="SMART" id="SM00270">
    <property type="entry name" value="ChtBD1"/>
    <property type="match status" value="1"/>
</dbReference>
<dbReference type="AlphaFoldDB" id="J4W2Q4"/>
<dbReference type="PROSITE" id="PS00026">
    <property type="entry name" value="CHIT_BIND_I_1"/>
    <property type="match status" value="1"/>
</dbReference>
<feature type="disulfide bond" evidence="2">
    <location>
        <begin position="36"/>
        <end position="48"/>
    </location>
</feature>